<proteinExistence type="predicted"/>
<feature type="transmembrane region" description="Helical" evidence="1">
    <location>
        <begin position="21"/>
        <end position="41"/>
    </location>
</feature>
<keyword evidence="3" id="KW-1185">Reference proteome</keyword>
<sequence length="251" mass="29355">MPFTISHAAIVVPFINTSRKYLSATGLIIGSMVPDFLYFILLNPYFSGGHQWWGIFVYDIPLALLLAYVYHLIVKPVVLPYLPAWASDRLHLFRPFNWDTYFREYYSVVIYSIILGVLTHFFLDSFTHEAGGFVSRIHFLQKDVTIWRHPMKMWYLMQYLSSVAGLLLMLYFFLKLPRVNNLPKVSLQLKARFWITVAVISGLVLLVNEYFHHINCKGMDYLATALGGVFYGLLFTVGWYWWVTYSSRSMR</sequence>
<evidence type="ECO:0000313" key="2">
    <source>
        <dbReference type="EMBL" id="SKD02110.1"/>
    </source>
</evidence>
<feature type="transmembrane region" description="Helical" evidence="1">
    <location>
        <begin position="105"/>
        <end position="123"/>
    </location>
</feature>
<protein>
    <recommendedName>
        <fullName evidence="4">DUF4184 family protein</fullName>
    </recommendedName>
</protein>
<dbReference type="AlphaFoldDB" id="A0A1T5NNC2"/>
<feature type="transmembrane region" description="Helical" evidence="1">
    <location>
        <begin position="193"/>
        <end position="211"/>
    </location>
</feature>
<feature type="transmembrane region" description="Helical" evidence="1">
    <location>
        <begin position="53"/>
        <end position="73"/>
    </location>
</feature>
<organism evidence="2 3">
    <name type="scientific">Chitinophaga ginsengisegetis</name>
    <dbReference type="NCBI Taxonomy" id="393003"/>
    <lineage>
        <taxon>Bacteria</taxon>
        <taxon>Pseudomonadati</taxon>
        <taxon>Bacteroidota</taxon>
        <taxon>Chitinophagia</taxon>
        <taxon>Chitinophagales</taxon>
        <taxon>Chitinophagaceae</taxon>
        <taxon>Chitinophaga</taxon>
    </lineage>
</organism>
<dbReference type="Pfam" id="PF13803">
    <property type="entry name" value="DUF4184"/>
    <property type="match status" value="1"/>
</dbReference>
<evidence type="ECO:0008006" key="4">
    <source>
        <dbReference type="Google" id="ProtNLM"/>
    </source>
</evidence>
<dbReference type="Proteomes" id="UP000190166">
    <property type="component" value="Unassembled WGS sequence"/>
</dbReference>
<keyword evidence="1" id="KW-1133">Transmembrane helix</keyword>
<evidence type="ECO:0000313" key="3">
    <source>
        <dbReference type="Proteomes" id="UP000190166"/>
    </source>
</evidence>
<feature type="transmembrane region" description="Helical" evidence="1">
    <location>
        <begin position="154"/>
        <end position="173"/>
    </location>
</feature>
<dbReference type="EMBL" id="FUZZ01000001">
    <property type="protein sequence ID" value="SKD02110.1"/>
    <property type="molecule type" value="Genomic_DNA"/>
</dbReference>
<dbReference type="InterPro" id="IPR025238">
    <property type="entry name" value="DUF4184"/>
</dbReference>
<accession>A0A1T5NNC2</accession>
<reference evidence="2 3" key="1">
    <citation type="submission" date="2017-02" db="EMBL/GenBank/DDBJ databases">
        <authorList>
            <person name="Peterson S.W."/>
        </authorList>
    </citation>
    <scope>NUCLEOTIDE SEQUENCE [LARGE SCALE GENOMIC DNA]</scope>
    <source>
        <strain evidence="2 3">DSM 18108</strain>
    </source>
</reference>
<evidence type="ECO:0000256" key="1">
    <source>
        <dbReference type="SAM" id="Phobius"/>
    </source>
</evidence>
<keyword evidence="1" id="KW-0472">Membrane</keyword>
<dbReference type="RefSeq" id="WP_079469596.1">
    <property type="nucleotide sequence ID" value="NZ_FUZZ01000001.1"/>
</dbReference>
<feature type="transmembrane region" description="Helical" evidence="1">
    <location>
        <begin position="223"/>
        <end position="242"/>
    </location>
</feature>
<name>A0A1T5NNC2_9BACT</name>
<dbReference type="STRING" id="393003.SAMN05660461_2417"/>
<keyword evidence="1" id="KW-0812">Transmembrane</keyword>
<gene>
    <name evidence="2" type="ORF">SAMN05660461_2417</name>
</gene>